<evidence type="ECO:0000256" key="8">
    <source>
        <dbReference type="SAM" id="MobiDB-lite"/>
    </source>
</evidence>
<dbReference type="PANTHER" id="PTHR24241">
    <property type="entry name" value="NEUROPEPTIDE RECEPTOR-RELATED G-PROTEIN COUPLED RECEPTOR"/>
    <property type="match status" value="1"/>
</dbReference>
<dbReference type="Gene3D" id="1.20.1070.10">
    <property type="entry name" value="Rhodopsin 7-helix transmembrane proteins"/>
    <property type="match status" value="1"/>
</dbReference>
<dbReference type="GO" id="GO:0042277">
    <property type="term" value="F:peptide binding"/>
    <property type="evidence" value="ECO:0007669"/>
    <property type="project" value="TreeGrafter"/>
</dbReference>
<keyword evidence="12" id="KW-1185">Reference proteome</keyword>
<comment type="subcellular location">
    <subcellularLocation>
        <location evidence="1">Cell membrane</location>
        <topology evidence="1">Multi-pass membrane protein</topology>
    </subcellularLocation>
</comment>
<evidence type="ECO:0000259" key="10">
    <source>
        <dbReference type="PROSITE" id="PS50262"/>
    </source>
</evidence>
<keyword evidence="7" id="KW-0675">Receptor</keyword>
<dbReference type="InterPro" id="IPR000276">
    <property type="entry name" value="GPCR_Rhodpsn"/>
</dbReference>
<dbReference type="SUPFAM" id="SSF81321">
    <property type="entry name" value="Family A G protein-coupled receptor-like"/>
    <property type="match status" value="1"/>
</dbReference>
<evidence type="ECO:0000256" key="9">
    <source>
        <dbReference type="SAM" id="Phobius"/>
    </source>
</evidence>
<sequence>MDTSYDWILNRHHGLNKRGHKAFNIYSFNIKTPKQIPPKNRPPNLADDFQLLSVREQSQVKQRSNKTVNKHFTTKKVTESYLEDRNKYTLNMWSHKHDHLDTTDFSFSETPPYLYPGHHRTDNPIANRKSSGMNRSESNPLANWSHKYDHLDNTDFVSSVTPPYLYPGNNRTDTSITNKKSAGINMSESRYLTMLKPNKNNPVLQSRYTSIPDVIEDSSKAPSYLYPGHHRTDTSITNKKSGENRKESNPLTMIKPNKNKPALQSRYISIPDIIEDDDNTCNATSCTHAPSFQPSTLIKGVVLCVIATMSFVANVATLASILRKQRRQQATSTIYLLMCQLTAADLLVTLFCILAEALWTLTVQWRGGWVLCKLVKFAQMFSLYLSTYVLVLIGFDRLWAIRYPMRRQSARVNVKRGIVLIWVLSGLFSMPQVAIFRVRRGPFIEDFYQCVTYGFYNALWQEQLYTTLTLVLMFVLPLLVISATYLTTFVTIQDSGRTTILTELTFRSPVGDARHKLLHKAKIKSLTMTVVIVLTFMVCWTPYYVMMVIFMFLEPDEQLGKNLQDVIFFFGSSTSLLNPIIYGAFHLSPRTNSRRPPNLLYNSYSCRGDNSMFGKTPSPRRANTTYLHMNEDPKTGSGVVIDRDDLNQKSTSLLNPIIYGAFHLSPPTNSRRPRNLLYNSCSCRGDNSAFGRTPSPRRANTTYLHMNGNKRTSVVIDRVDLDERRSMWSV</sequence>
<dbReference type="PANTHER" id="PTHR24241:SF59">
    <property type="entry name" value="ADIPOKINETIC HORMONE RECEPTOR, ISOFORM C"/>
    <property type="match status" value="1"/>
</dbReference>
<evidence type="ECO:0000313" key="11">
    <source>
        <dbReference type="EMBL" id="KAG8183347.1"/>
    </source>
</evidence>
<dbReference type="InterPro" id="IPR017452">
    <property type="entry name" value="GPCR_Rhodpsn_7TM"/>
</dbReference>
<keyword evidence="4 9" id="KW-0812">Transmembrane</keyword>
<evidence type="ECO:0000256" key="7">
    <source>
        <dbReference type="ARBA" id="ARBA00023170"/>
    </source>
</evidence>
<feature type="transmembrane region" description="Helical" evidence="9">
    <location>
        <begin position="526"/>
        <end position="546"/>
    </location>
</feature>
<evidence type="ECO:0000256" key="3">
    <source>
        <dbReference type="ARBA" id="ARBA00022475"/>
    </source>
</evidence>
<evidence type="ECO:0000256" key="4">
    <source>
        <dbReference type="ARBA" id="ARBA00022692"/>
    </source>
</evidence>
<keyword evidence="6 9" id="KW-0472">Membrane</keyword>
<dbReference type="EMBL" id="JAFNEN010000420">
    <property type="protein sequence ID" value="KAG8183347.1"/>
    <property type="molecule type" value="Genomic_DNA"/>
</dbReference>
<evidence type="ECO:0000256" key="6">
    <source>
        <dbReference type="ARBA" id="ARBA00023136"/>
    </source>
</evidence>
<evidence type="ECO:0000256" key="1">
    <source>
        <dbReference type="ARBA" id="ARBA00004651"/>
    </source>
</evidence>
<dbReference type="PROSITE" id="PS50262">
    <property type="entry name" value="G_PROTEIN_RECEP_F1_2"/>
    <property type="match status" value="1"/>
</dbReference>
<dbReference type="GO" id="GO:0032870">
    <property type="term" value="P:cellular response to hormone stimulus"/>
    <property type="evidence" value="ECO:0007669"/>
    <property type="project" value="TreeGrafter"/>
</dbReference>
<protein>
    <recommendedName>
        <fullName evidence="10">G-protein coupled receptors family 1 profile domain-containing protein</fullName>
    </recommendedName>
</protein>
<dbReference type="AlphaFoldDB" id="A0AAV6UH12"/>
<comment type="similarity">
    <text evidence="2">Belongs to the G-protein coupled receptor 1 family.</text>
</comment>
<dbReference type="Pfam" id="PF00001">
    <property type="entry name" value="7tm_1"/>
    <property type="match status" value="1"/>
</dbReference>
<feature type="transmembrane region" description="Helical" evidence="9">
    <location>
        <begin position="464"/>
        <end position="487"/>
    </location>
</feature>
<evidence type="ECO:0000256" key="2">
    <source>
        <dbReference type="ARBA" id="ARBA00010663"/>
    </source>
</evidence>
<reference evidence="11 12" key="1">
    <citation type="journal article" date="2022" name="Nat. Ecol. Evol.">
        <title>A masculinizing supergene underlies an exaggerated male reproductive morph in a spider.</title>
        <authorList>
            <person name="Hendrickx F."/>
            <person name="De Corte Z."/>
            <person name="Sonet G."/>
            <person name="Van Belleghem S.M."/>
            <person name="Kostlbacher S."/>
            <person name="Vangestel C."/>
        </authorList>
    </citation>
    <scope>NUCLEOTIDE SEQUENCE [LARGE SCALE GENOMIC DNA]</scope>
    <source>
        <strain evidence="11">W744_W776</strain>
    </source>
</reference>
<keyword evidence="5 9" id="KW-1133">Transmembrane helix</keyword>
<comment type="caution">
    <text evidence="11">The sequence shown here is derived from an EMBL/GenBank/DDBJ whole genome shotgun (WGS) entry which is preliminary data.</text>
</comment>
<organism evidence="11 12">
    <name type="scientific">Oedothorax gibbosus</name>
    <dbReference type="NCBI Taxonomy" id="931172"/>
    <lineage>
        <taxon>Eukaryota</taxon>
        <taxon>Metazoa</taxon>
        <taxon>Ecdysozoa</taxon>
        <taxon>Arthropoda</taxon>
        <taxon>Chelicerata</taxon>
        <taxon>Arachnida</taxon>
        <taxon>Araneae</taxon>
        <taxon>Araneomorphae</taxon>
        <taxon>Entelegynae</taxon>
        <taxon>Araneoidea</taxon>
        <taxon>Linyphiidae</taxon>
        <taxon>Erigoninae</taxon>
        <taxon>Oedothorax</taxon>
    </lineage>
</organism>
<dbReference type="GO" id="GO:0005886">
    <property type="term" value="C:plasma membrane"/>
    <property type="evidence" value="ECO:0007669"/>
    <property type="project" value="UniProtKB-SubCell"/>
</dbReference>
<feature type="transmembrane region" description="Helical" evidence="9">
    <location>
        <begin position="566"/>
        <end position="585"/>
    </location>
</feature>
<feature type="transmembrane region" description="Helical" evidence="9">
    <location>
        <begin position="334"/>
        <end position="361"/>
    </location>
</feature>
<name>A0AAV6UH12_9ARAC</name>
<feature type="transmembrane region" description="Helical" evidence="9">
    <location>
        <begin position="419"/>
        <end position="438"/>
    </location>
</feature>
<evidence type="ECO:0000256" key="5">
    <source>
        <dbReference type="ARBA" id="ARBA00022989"/>
    </source>
</evidence>
<proteinExistence type="inferred from homology"/>
<feature type="transmembrane region" description="Helical" evidence="9">
    <location>
        <begin position="381"/>
        <end position="399"/>
    </location>
</feature>
<gene>
    <name evidence="11" type="ORF">JTE90_013038</name>
</gene>
<dbReference type="PRINTS" id="PR00237">
    <property type="entry name" value="GPCRRHODOPSN"/>
</dbReference>
<dbReference type="GO" id="GO:0004930">
    <property type="term" value="F:G protein-coupled receptor activity"/>
    <property type="evidence" value="ECO:0007669"/>
    <property type="project" value="InterPro"/>
</dbReference>
<feature type="transmembrane region" description="Helical" evidence="9">
    <location>
        <begin position="300"/>
        <end position="322"/>
    </location>
</feature>
<dbReference type="Proteomes" id="UP000827092">
    <property type="component" value="Unassembled WGS sequence"/>
</dbReference>
<evidence type="ECO:0000313" key="12">
    <source>
        <dbReference type="Proteomes" id="UP000827092"/>
    </source>
</evidence>
<feature type="domain" description="G-protein coupled receptors family 1 profile" evidence="10">
    <location>
        <begin position="313"/>
        <end position="582"/>
    </location>
</feature>
<accession>A0AAV6UH12</accession>
<keyword evidence="3" id="KW-1003">Cell membrane</keyword>
<feature type="region of interest" description="Disordered" evidence="8">
    <location>
        <begin position="222"/>
        <end position="257"/>
    </location>
</feature>